<dbReference type="AlphaFoldDB" id="A0A974PK21"/>
<dbReference type="PROSITE" id="PS00895">
    <property type="entry name" value="3_HYDROXYISOBUT_DH"/>
    <property type="match status" value="1"/>
</dbReference>
<evidence type="ECO:0000259" key="4">
    <source>
        <dbReference type="Pfam" id="PF03446"/>
    </source>
</evidence>
<dbReference type="EMBL" id="CP063362">
    <property type="protein sequence ID" value="QRG04639.1"/>
    <property type="molecule type" value="Genomic_DNA"/>
</dbReference>
<dbReference type="RefSeq" id="WP_203191516.1">
    <property type="nucleotide sequence ID" value="NZ_CP063362.1"/>
</dbReference>
<dbReference type="PANTHER" id="PTHR22981">
    <property type="entry name" value="3-HYDROXYISOBUTYRATE DEHYDROGENASE-RELATED"/>
    <property type="match status" value="1"/>
</dbReference>
<evidence type="ECO:0000313" key="6">
    <source>
        <dbReference type="EMBL" id="QRG04639.1"/>
    </source>
</evidence>
<dbReference type="GO" id="GO:0016616">
    <property type="term" value="F:oxidoreductase activity, acting on the CH-OH group of donors, NAD or NADP as acceptor"/>
    <property type="evidence" value="ECO:0007669"/>
    <property type="project" value="TreeGrafter"/>
</dbReference>
<dbReference type="PANTHER" id="PTHR22981:SF7">
    <property type="entry name" value="3-HYDROXYISOBUTYRATE DEHYDROGENASE, MITOCHONDRIAL"/>
    <property type="match status" value="1"/>
</dbReference>
<evidence type="ECO:0000259" key="5">
    <source>
        <dbReference type="Pfam" id="PF14833"/>
    </source>
</evidence>
<proteinExistence type="predicted"/>
<dbReference type="Pfam" id="PF14833">
    <property type="entry name" value="NAD_binding_11"/>
    <property type="match status" value="1"/>
</dbReference>
<dbReference type="InterPro" id="IPR036291">
    <property type="entry name" value="NAD(P)-bd_dom_sf"/>
</dbReference>
<evidence type="ECO:0000313" key="7">
    <source>
        <dbReference type="Proteomes" id="UP000596427"/>
    </source>
</evidence>
<dbReference type="SUPFAM" id="SSF48179">
    <property type="entry name" value="6-phosphogluconate dehydrogenase C-terminal domain-like"/>
    <property type="match status" value="1"/>
</dbReference>
<feature type="active site" evidence="3">
    <location>
        <position position="173"/>
    </location>
</feature>
<gene>
    <name evidence="6" type="ORF">EZH22_15790</name>
</gene>
<dbReference type="InterPro" id="IPR015815">
    <property type="entry name" value="HIBADH-related"/>
</dbReference>
<reference evidence="6 7" key="1">
    <citation type="submission" date="2020-10" db="EMBL/GenBank/DDBJ databases">
        <title>Degradation of 1,4-Dioxane by Xanthobacter sp. YN2, via a Novel Group-2 Soluble Di-Iron Monooxygenase.</title>
        <authorList>
            <person name="Ma F."/>
            <person name="Wang Y."/>
            <person name="Yang J."/>
            <person name="Guo H."/>
            <person name="Su D."/>
            <person name="Yu L."/>
        </authorList>
    </citation>
    <scope>NUCLEOTIDE SEQUENCE [LARGE SCALE GENOMIC DNA]</scope>
    <source>
        <strain evidence="6 7">YN2</strain>
    </source>
</reference>
<evidence type="ECO:0000256" key="3">
    <source>
        <dbReference type="PIRSR" id="PIRSR000103-1"/>
    </source>
</evidence>
<dbReference type="Gene3D" id="1.10.1040.10">
    <property type="entry name" value="N-(1-d-carboxylethyl)-l-norvaline Dehydrogenase, domain 2"/>
    <property type="match status" value="1"/>
</dbReference>
<accession>A0A974PK21</accession>
<dbReference type="KEGG" id="xdi:EZH22_15790"/>
<keyword evidence="2" id="KW-0520">NAD</keyword>
<dbReference type="SUPFAM" id="SSF51735">
    <property type="entry name" value="NAD(P)-binding Rossmann-fold domains"/>
    <property type="match status" value="1"/>
</dbReference>
<feature type="domain" description="6-phosphogluconate dehydrogenase NADP-binding" evidence="4">
    <location>
        <begin position="6"/>
        <end position="163"/>
    </location>
</feature>
<organism evidence="6 7">
    <name type="scientific">Xanthobacter dioxanivorans</name>
    <dbReference type="NCBI Taxonomy" id="2528964"/>
    <lineage>
        <taxon>Bacteria</taxon>
        <taxon>Pseudomonadati</taxon>
        <taxon>Pseudomonadota</taxon>
        <taxon>Alphaproteobacteria</taxon>
        <taxon>Hyphomicrobiales</taxon>
        <taxon>Xanthobacteraceae</taxon>
        <taxon>Xanthobacter</taxon>
    </lineage>
</organism>
<dbReference type="InterPro" id="IPR008927">
    <property type="entry name" value="6-PGluconate_DH-like_C_sf"/>
</dbReference>
<evidence type="ECO:0000256" key="1">
    <source>
        <dbReference type="ARBA" id="ARBA00023002"/>
    </source>
</evidence>
<dbReference type="PIRSF" id="PIRSF000103">
    <property type="entry name" value="HIBADH"/>
    <property type="match status" value="1"/>
</dbReference>
<sequence>MSSSPRVGFLGLGNMGAQMARRLAPHFDLAVADSNPNACAPFAELGCRTLASAAQMSAATDIVLMSLPTPAVVQAVCRGEAGLFSAPGAKIVVDLSTTGPATSRMLAEEAAERGIAFVDAPVSGGVPAARSGGLSIMMSGPPEAIETVRPILALLGSRLFTIGDRAGLGQAMKLVNNVIVACTAVATFEGLVLGAKMGLDGKTMTDVLNSSSGRSFITQDKLPKSLLDRSFPPGFATALLLKDVRLCISEAEQAGVALHLPETTRHFLEEAVAEGYGEEDYARTIELLERAAGAQVRSAPS</sequence>
<dbReference type="GO" id="GO:0051287">
    <property type="term" value="F:NAD binding"/>
    <property type="evidence" value="ECO:0007669"/>
    <property type="project" value="InterPro"/>
</dbReference>
<dbReference type="Proteomes" id="UP000596427">
    <property type="component" value="Chromosome"/>
</dbReference>
<keyword evidence="1" id="KW-0560">Oxidoreductase</keyword>
<evidence type="ECO:0000256" key="2">
    <source>
        <dbReference type="ARBA" id="ARBA00023027"/>
    </source>
</evidence>
<dbReference type="InterPro" id="IPR029154">
    <property type="entry name" value="HIBADH-like_NADP-bd"/>
</dbReference>
<keyword evidence="7" id="KW-1185">Reference proteome</keyword>
<dbReference type="Gene3D" id="3.40.50.720">
    <property type="entry name" value="NAD(P)-binding Rossmann-like Domain"/>
    <property type="match status" value="1"/>
</dbReference>
<protein>
    <submittedName>
        <fullName evidence="6">NAD(P)-dependent oxidoreductase</fullName>
    </submittedName>
</protein>
<dbReference type="InterPro" id="IPR002204">
    <property type="entry name" value="3-OH-isobutyrate_DH-rel_CS"/>
</dbReference>
<dbReference type="InterPro" id="IPR013328">
    <property type="entry name" value="6PGD_dom2"/>
</dbReference>
<feature type="domain" description="3-hydroxyisobutyrate dehydrogenase-like NAD-binding" evidence="5">
    <location>
        <begin position="167"/>
        <end position="287"/>
    </location>
</feature>
<dbReference type="GO" id="GO:0050661">
    <property type="term" value="F:NADP binding"/>
    <property type="evidence" value="ECO:0007669"/>
    <property type="project" value="InterPro"/>
</dbReference>
<dbReference type="InterPro" id="IPR006115">
    <property type="entry name" value="6PGDH_NADP-bd"/>
</dbReference>
<dbReference type="GO" id="GO:0016054">
    <property type="term" value="P:organic acid catabolic process"/>
    <property type="evidence" value="ECO:0007669"/>
    <property type="project" value="UniProtKB-ARBA"/>
</dbReference>
<dbReference type="Pfam" id="PF03446">
    <property type="entry name" value="NAD_binding_2"/>
    <property type="match status" value="1"/>
</dbReference>
<name>A0A974PK21_9HYPH</name>